<dbReference type="Pfam" id="PF04149">
    <property type="entry name" value="DUF397"/>
    <property type="match status" value="1"/>
</dbReference>
<accession>A0ABV5NMN3</accession>
<protein>
    <submittedName>
        <fullName evidence="2">DUF397 domain-containing protein</fullName>
    </submittedName>
</protein>
<dbReference type="InterPro" id="IPR007278">
    <property type="entry name" value="DUF397"/>
</dbReference>
<name>A0ABV5NMN3_9ACTN</name>
<evidence type="ECO:0000313" key="2">
    <source>
        <dbReference type="EMBL" id="MFB9471497.1"/>
    </source>
</evidence>
<comment type="caution">
    <text evidence="2">The sequence shown here is derived from an EMBL/GenBank/DDBJ whole genome shotgun (WGS) entry which is preliminary data.</text>
</comment>
<reference evidence="2 3" key="1">
    <citation type="submission" date="2024-09" db="EMBL/GenBank/DDBJ databases">
        <authorList>
            <person name="Sun Q."/>
            <person name="Mori K."/>
        </authorList>
    </citation>
    <scope>NUCLEOTIDE SEQUENCE [LARGE SCALE GENOMIC DNA]</scope>
    <source>
        <strain evidence="2 3">JCM 3324</strain>
    </source>
</reference>
<gene>
    <name evidence="2" type="ORF">ACFFR3_18395</name>
</gene>
<dbReference type="EMBL" id="JBHMCF010000013">
    <property type="protein sequence ID" value="MFB9471497.1"/>
    <property type="molecule type" value="Genomic_DNA"/>
</dbReference>
<keyword evidence="3" id="KW-1185">Reference proteome</keyword>
<dbReference type="Proteomes" id="UP001589568">
    <property type="component" value="Unassembled WGS sequence"/>
</dbReference>
<feature type="domain" description="DUF397" evidence="1">
    <location>
        <begin position="7"/>
        <end position="59"/>
    </location>
</feature>
<evidence type="ECO:0000313" key="3">
    <source>
        <dbReference type="Proteomes" id="UP001589568"/>
    </source>
</evidence>
<evidence type="ECO:0000259" key="1">
    <source>
        <dbReference type="Pfam" id="PF04149"/>
    </source>
</evidence>
<dbReference type="RefSeq" id="WP_379483506.1">
    <property type="nucleotide sequence ID" value="NZ_JBHMCF010000013.1"/>
</dbReference>
<proteinExistence type="predicted"/>
<sequence length="151" mass="16928">MPTPEIAWHISTFSADGGGNCVEAGPLQDGSGRIAVRRSRLRDTVIVYTRAEWQAFLDGGRAGEFDFSHQLAPDANKAGSIRTTAANDPWLRGRKVTYFTRFAWTRYALYSSIRPPSGSTGFHAIRCHCCYIHRWMPWSAPRIAIELLDLV</sequence>
<organism evidence="2 3">
    <name type="scientific">Nonomuraea salmonea</name>
    <dbReference type="NCBI Taxonomy" id="46181"/>
    <lineage>
        <taxon>Bacteria</taxon>
        <taxon>Bacillati</taxon>
        <taxon>Actinomycetota</taxon>
        <taxon>Actinomycetes</taxon>
        <taxon>Streptosporangiales</taxon>
        <taxon>Streptosporangiaceae</taxon>
        <taxon>Nonomuraea</taxon>
    </lineage>
</organism>